<evidence type="ECO:0000256" key="1">
    <source>
        <dbReference type="SAM" id="MobiDB-lite"/>
    </source>
</evidence>
<reference evidence="2 3" key="1">
    <citation type="submission" date="2017-12" db="EMBL/GenBank/DDBJ databases">
        <title>Genome Sequence of a Multidrug-Resistant Candida haemulonii Isolate from a Patient with Chronic Leg Ulcers in Israel.</title>
        <authorList>
            <person name="Chow N.A."/>
            <person name="Gade L."/>
            <person name="Batra D."/>
            <person name="Rowe L.A."/>
            <person name="Ben-Ami R."/>
            <person name="Loparev V.N."/>
            <person name="Litvintseva A.P."/>
        </authorList>
    </citation>
    <scope>NUCLEOTIDE SEQUENCE [LARGE SCALE GENOMIC DNA]</scope>
    <source>
        <strain evidence="2 3">B11899</strain>
    </source>
</reference>
<dbReference type="GeneID" id="37006663"/>
<comment type="caution">
    <text evidence="2">The sequence shown here is derived from an EMBL/GenBank/DDBJ whole genome shotgun (WGS) entry which is preliminary data.</text>
</comment>
<keyword evidence="3" id="KW-1185">Reference proteome</keyword>
<dbReference type="OrthoDB" id="10418013at2759"/>
<feature type="region of interest" description="Disordered" evidence="1">
    <location>
        <begin position="583"/>
        <end position="619"/>
    </location>
</feature>
<dbReference type="RefSeq" id="XP_025339978.1">
    <property type="nucleotide sequence ID" value="XM_025485047.1"/>
</dbReference>
<dbReference type="Proteomes" id="UP000244309">
    <property type="component" value="Unassembled WGS sequence"/>
</dbReference>
<proteinExistence type="predicted"/>
<feature type="region of interest" description="Disordered" evidence="1">
    <location>
        <begin position="539"/>
        <end position="570"/>
    </location>
</feature>
<accession>A0A2V1AMG8</accession>
<sequence>MRLRVPSVFKSFSLSTTDDVAATIPVLFPSSDEDPLKSSFYHGSELKPANTTFTHSTSEKINIEADDRMRASAAFISQEKKQSLTDIFGVSGSTKPQVSSELLSLPTAHSPMKSRAMSLKVMGLGGASYEGNVYQSMPHHAHAATMADRLQQGEDFLTAAFQRQRRSTLPARLSKQFMSLAATPVPDWACDRIAEVGKLCEGNDEVSLFEAYQRALEKDPNCELSELVKEIAYQVHCNSSRQKAQPRETFSKHWDTLGAGGVPEIPTEESAVEVEAEHTFAKVDLGFFEPIVEETGNLGAVKDFEYAKVESPEWEAAKSPEPEAPMVQASVALSALDVKGSVAPYSVGALQVEPEFEHELDDDINYTSEDESESEELLDEPTDSSAAGGRRVVRAFKAIGRLSSRLKSRASRLRENWREDRNYRRQKKETLKNLKLEEQRLHDIQYERSVGALFSRVRAAAFEQVQKELDQQKGETAVRFQDELQQKERVRQTQHSIFSLRARLRVSQAALEALWKKNAEEIKRNSELRRLRSVAPKTTVPVVAKAPQKLNASPSRPSPAKREATNKVPLAKLPLAKSVSVFPRVSRARSSPSPKSSLSPKSSRSSKSSISPSTTVSSNHCPVHCDYHARVYGCHSKKNLLNRSSKVAGSSKPSSQDALLAARIAVATPAVPILPRKR</sequence>
<dbReference type="VEuPathDB" id="FungiDB:CXQ85_001332"/>
<protein>
    <submittedName>
        <fullName evidence="2">Uncharacterized protein</fullName>
    </submittedName>
</protein>
<dbReference type="EMBL" id="PKFO01000001">
    <property type="protein sequence ID" value="PVH19038.1"/>
    <property type="molecule type" value="Genomic_DNA"/>
</dbReference>
<evidence type="ECO:0000313" key="3">
    <source>
        <dbReference type="Proteomes" id="UP000244309"/>
    </source>
</evidence>
<feature type="compositionally biased region" description="Low complexity" evidence="1">
    <location>
        <begin position="583"/>
        <end position="618"/>
    </location>
</feature>
<name>A0A2V1AMG8_9ASCO</name>
<organism evidence="2 3">
    <name type="scientific">Candidozyma haemuli</name>
    <dbReference type="NCBI Taxonomy" id="45357"/>
    <lineage>
        <taxon>Eukaryota</taxon>
        <taxon>Fungi</taxon>
        <taxon>Dikarya</taxon>
        <taxon>Ascomycota</taxon>
        <taxon>Saccharomycotina</taxon>
        <taxon>Pichiomycetes</taxon>
        <taxon>Metschnikowiaceae</taxon>
        <taxon>Candidozyma</taxon>
    </lineage>
</organism>
<dbReference type="AlphaFoldDB" id="A0A2V1AMG8"/>
<gene>
    <name evidence="2" type="ORF">CXQ85_001332</name>
</gene>
<evidence type="ECO:0000313" key="2">
    <source>
        <dbReference type="EMBL" id="PVH19038.1"/>
    </source>
</evidence>